<protein>
    <submittedName>
        <fullName evidence="1">SRPBCC family protein</fullName>
    </submittedName>
</protein>
<dbReference type="RefSeq" id="WP_019618526.1">
    <property type="nucleotide sequence ID" value="NZ_JBHUNE010000006.1"/>
</dbReference>
<dbReference type="Pfam" id="PF10604">
    <property type="entry name" value="Polyketide_cyc2"/>
    <property type="match status" value="1"/>
</dbReference>
<organism evidence="1 2">
    <name type="scientific">Gulosibacter faecalis</name>
    <dbReference type="NCBI Taxonomy" id="272240"/>
    <lineage>
        <taxon>Bacteria</taxon>
        <taxon>Bacillati</taxon>
        <taxon>Actinomycetota</taxon>
        <taxon>Actinomycetes</taxon>
        <taxon>Micrococcales</taxon>
        <taxon>Microbacteriaceae</taxon>
        <taxon>Gulosibacter</taxon>
    </lineage>
</organism>
<proteinExistence type="predicted"/>
<dbReference type="Gene3D" id="3.30.530.20">
    <property type="match status" value="1"/>
</dbReference>
<comment type="caution">
    <text evidence="1">The sequence shown here is derived from an EMBL/GenBank/DDBJ whole genome shotgun (WGS) entry which is preliminary data.</text>
</comment>
<dbReference type="EMBL" id="JBHUNE010000006">
    <property type="protein sequence ID" value="MFD2758072.1"/>
    <property type="molecule type" value="Genomic_DNA"/>
</dbReference>
<dbReference type="InterPro" id="IPR019587">
    <property type="entry name" value="Polyketide_cyclase/dehydratase"/>
</dbReference>
<dbReference type="InterPro" id="IPR023393">
    <property type="entry name" value="START-like_dom_sf"/>
</dbReference>
<evidence type="ECO:0000313" key="2">
    <source>
        <dbReference type="Proteomes" id="UP001597492"/>
    </source>
</evidence>
<sequence length="151" mass="16501">MTDTTESRIVTASDDINAAAETVFELIADPSRQPEWDGNDNLASAAEGQRVLTVGDVFNMNLTNGESRENHVIDFAEGTTIAWKPAPTGEEARGHVWRWDVEATGDATCHVTHTYDWTQLTDETRFPRARATGEAQLAASVARLKALAESL</sequence>
<name>A0ABW5UWL2_9MICO</name>
<gene>
    <name evidence="1" type="ORF">ACFSW7_06750</name>
</gene>
<keyword evidence="2" id="KW-1185">Reference proteome</keyword>
<dbReference type="SUPFAM" id="SSF55961">
    <property type="entry name" value="Bet v1-like"/>
    <property type="match status" value="1"/>
</dbReference>
<dbReference type="Proteomes" id="UP001597492">
    <property type="component" value="Unassembled WGS sequence"/>
</dbReference>
<reference evidence="2" key="1">
    <citation type="journal article" date="2019" name="Int. J. Syst. Evol. Microbiol.">
        <title>The Global Catalogue of Microorganisms (GCM) 10K type strain sequencing project: providing services to taxonomists for standard genome sequencing and annotation.</title>
        <authorList>
            <consortium name="The Broad Institute Genomics Platform"/>
            <consortium name="The Broad Institute Genome Sequencing Center for Infectious Disease"/>
            <person name="Wu L."/>
            <person name="Ma J."/>
        </authorList>
    </citation>
    <scope>NUCLEOTIDE SEQUENCE [LARGE SCALE GENOMIC DNA]</scope>
    <source>
        <strain evidence="2">TISTR 1514</strain>
    </source>
</reference>
<accession>A0ABW5UWL2</accession>
<evidence type="ECO:0000313" key="1">
    <source>
        <dbReference type="EMBL" id="MFD2758072.1"/>
    </source>
</evidence>